<dbReference type="AlphaFoldDB" id="A0A7R9H2Y2"/>
<feature type="region of interest" description="Disordered" evidence="1">
    <location>
        <begin position="1"/>
        <end position="29"/>
    </location>
</feature>
<reference evidence="2" key="1">
    <citation type="submission" date="2020-11" db="EMBL/GenBank/DDBJ databases">
        <authorList>
            <person name="Tran Van P."/>
        </authorList>
    </citation>
    <scope>NUCLEOTIDE SEQUENCE</scope>
</reference>
<organism evidence="2">
    <name type="scientific">Timema poppense</name>
    <name type="common">Walking stick</name>
    <dbReference type="NCBI Taxonomy" id="170557"/>
    <lineage>
        <taxon>Eukaryota</taxon>
        <taxon>Metazoa</taxon>
        <taxon>Ecdysozoa</taxon>
        <taxon>Arthropoda</taxon>
        <taxon>Hexapoda</taxon>
        <taxon>Insecta</taxon>
        <taxon>Pterygota</taxon>
        <taxon>Neoptera</taxon>
        <taxon>Polyneoptera</taxon>
        <taxon>Phasmatodea</taxon>
        <taxon>Timematodea</taxon>
        <taxon>Timematoidea</taxon>
        <taxon>Timematidae</taxon>
        <taxon>Timema</taxon>
    </lineage>
</organism>
<accession>A0A7R9H2Y2</accession>
<gene>
    <name evidence="2" type="ORF">TPSB3V08_LOCUS5242</name>
</gene>
<evidence type="ECO:0008006" key="3">
    <source>
        <dbReference type="Google" id="ProtNLM"/>
    </source>
</evidence>
<proteinExistence type="predicted"/>
<feature type="compositionally biased region" description="Basic and acidic residues" evidence="1">
    <location>
        <begin position="18"/>
        <end position="28"/>
    </location>
</feature>
<name>A0A7R9H2Y2_TIMPO</name>
<evidence type="ECO:0000256" key="1">
    <source>
        <dbReference type="SAM" id="MobiDB-lite"/>
    </source>
</evidence>
<sequence length="90" mass="10188">MMTDEKPPNVRCTLGGHQDPKRRARSDLSCRNTRQSVGSIYTRTNFVTLKYVTDGWGTESNGFKLVITAFKDKSKFGRTEIQAPFKITIS</sequence>
<dbReference type="EMBL" id="OD002742">
    <property type="protein sequence ID" value="CAD7406014.1"/>
    <property type="molecule type" value="Genomic_DNA"/>
</dbReference>
<protein>
    <recommendedName>
        <fullName evidence="3">CUB domain-containing protein</fullName>
    </recommendedName>
</protein>
<evidence type="ECO:0000313" key="2">
    <source>
        <dbReference type="EMBL" id="CAD7406014.1"/>
    </source>
</evidence>